<name>A0A9X2HZ86_9GAMM</name>
<comment type="caution">
    <text evidence="1">The sequence shown here is derived from an EMBL/GenBank/DDBJ whole genome shotgun (WGS) entry which is preliminary data.</text>
</comment>
<dbReference type="RefSeq" id="WP_253969069.1">
    <property type="nucleotide sequence ID" value="NZ_JAMFTH010000007.1"/>
</dbReference>
<accession>A0A9X2HZ86</accession>
<organism evidence="1 2">
    <name type="scientific">Gilvimarinus xylanilyticus</name>
    <dbReference type="NCBI Taxonomy" id="2944139"/>
    <lineage>
        <taxon>Bacteria</taxon>
        <taxon>Pseudomonadati</taxon>
        <taxon>Pseudomonadota</taxon>
        <taxon>Gammaproteobacteria</taxon>
        <taxon>Cellvibrionales</taxon>
        <taxon>Cellvibrionaceae</taxon>
        <taxon>Gilvimarinus</taxon>
    </lineage>
</organism>
<sequence>MTDSIVPQTYQQWRHCITEICQIPLTAEYIEKRLQSLNNPNDHTTTQFVRLYGEKQRIQTLHWFEQAKTELPTP</sequence>
<reference evidence="1" key="1">
    <citation type="submission" date="2022-05" db="EMBL/GenBank/DDBJ databases">
        <authorList>
            <person name="Sun H.-N."/>
        </authorList>
    </citation>
    <scope>NUCLEOTIDE SEQUENCE</scope>
    <source>
        <strain evidence="1">HB14</strain>
    </source>
</reference>
<proteinExistence type="predicted"/>
<reference evidence="1" key="2">
    <citation type="submission" date="2023-01" db="EMBL/GenBank/DDBJ databases">
        <title>Gilvimarinus xylanilyticus HB14 isolated from Caulerpa lentillifera aquaculture base in Hainan, China.</title>
        <authorList>
            <person name="Zhang Y.-J."/>
        </authorList>
    </citation>
    <scope>NUCLEOTIDE SEQUENCE</scope>
    <source>
        <strain evidence="1">HB14</strain>
    </source>
</reference>
<dbReference type="AlphaFoldDB" id="A0A9X2HZ86"/>
<dbReference type="EMBL" id="JAMFTH010000007">
    <property type="protein sequence ID" value="MCP8900775.1"/>
    <property type="molecule type" value="Genomic_DNA"/>
</dbReference>
<protein>
    <submittedName>
        <fullName evidence="1">Uncharacterized protein</fullName>
    </submittedName>
</protein>
<evidence type="ECO:0000313" key="1">
    <source>
        <dbReference type="EMBL" id="MCP8900775.1"/>
    </source>
</evidence>
<dbReference type="Proteomes" id="UP001139319">
    <property type="component" value="Unassembled WGS sequence"/>
</dbReference>
<keyword evidence="2" id="KW-1185">Reference proteome</keyword>
<gene>
    <name evidence="1" type="ORF">M6D89_15815</name>
</gene>
<evidence type="ECO:0000313" key="2">
    <source>
        <dbReference type="Proteomes" id="UP001139319"/>
    </source>
</evidence>